<organism evidence="1">
    <name type="scientific">sediment metagenome</name>
    <dbReference type="NCBI Taxonomy" id="749907"/>
    <lineage>
        <taxon>unclassified sequences</taxon>
        <taxon>metagenomes</taxon>
        <taxon>ecological metagenomes</taxon>
    </lineage>
</organism>
<accession>D9PFD4</accession>
<dbReference type="EMBL" id="ADZX01000050">
    <property type="protein sequence ID" value="EFK97731.1"/>
    <property type="molecule type" value="Genomic_DNA"/>
</dbReference>
<comment type="caution">
    <text evidence="1">The sequence shown here is derived from an EMBL/GenBank/DDBJ whole genome shotgun (WGS) entry which is preliminary data.</text>
</comment>
<sequence length="123" mass="13659">MKNNISHIFTILLLIVFSIGSFAQDRRTLDTKVADILAQMPAKDLVHLERIMGEITELGPEGFQKIAGQLVPPGTGDDTAVRFAINSYSRYASSFGREKERSFAEIQLLVALKTNADKDVKTF</sequence>
<reference evidence="1" key="2">
    <citation type="journal article" date="2011" name="Microb. Ecol.">
        <title>Taxonomic and Functional Metagenomic Profiling of the Microbial Community in the Anoxic Sediment of a Sub-saline Shallow Lake (Laguna de Carrizo, Central Spain).</title>
        <authorList>
            <person name="Ferrer M."/>
            <person name="Guazzaroni M.E."/>
            <person name="Richter M."/>
            <person name="Garcia-Salamanca A."/>
            <person name="Yarza P."/>
            <person name="Suarez-Suarez A."/>
            <person name="Solano J."/>
            <person name="Alcaide M."/>
            <person name="van Dillewijn P."/>
            <person name="Molina-Henares M.A."/>
            <person name="Lopez-Cortes N."/>
            <person name="Al-Ramahi Y."/>
            <person name="Guerrero C."/>
            <person name="Acosta A."/>
            <person name="de Eugenio L.I."/>
            <person name="Martinez V."/>
            <person name="Marques S."/>
            <person name="Rojo F."/>
            <person name="Santero E."/>
            <person name="Genilloud O."/>
            <person name="Perez-Perez J."/>
            <person name="Rossello-Mora R."/>
            <person name="Ramos J.L."/>
        </authorList>
    </citation>
    <scope>NUCLEOTIDE SEQUENCE</scope>
</reference>
<dbReference type="AlphaFoldDB" id="D9PFD4"/>
<evidence type="ECO:0000313" key="1">
    <source>
        <dbReference type="EMBL" id="EFK97731.1"/>
    </source>
</evidence>
<protein>
    <submittedName>
        <fullName evidence="1">Uncharacterized protein</fullName>
    </submittedName>
</protein>
<name>D9PFD4_9ZZZZ</name>
<reference evidence="1" key="1">
    <citation type="submission" date="2010-07" db="EMBL/GenBank/DDBJ databases">
        <authorList>
            <consortium name="CONSOLIDER consortium CSD2007-00005"/>
            <person name="Guazzaroni M.-E."/>
            <person name="Richter M."/>
            <person name="Garcia-Salamanca A."/>
            <person name="Yarza P."/>
            <person name="Ferrer M."/>
        </authorList>
    </citation>
    <scope>NUCLEOTIDE SEQUENCE</scope>
</reference>
<proteinExistence type="predicted"/>
<gene>
    <name evidence="1" type="ORF">LDC_0213</name>
</gene>